<sequence>MSSQWSWELAGSGLGINGLLRGSGSYQLLHLLSKSGELGVCCLGLLLDFTLDLQSLYLELIQDGANYLINCLHEAFYISFWHKIGMGDSPELGLRVGCSATAWKRALFLIMIDIDVLASWLRIETAGTVVIVVYKCILIYIILRCGVIARTTTSNVLSALAKLNNGLPGPWDIGCNNNGAGIGPQWQCRANPESIGHKPVLVAVTKKDFMERYISSEQCDFDPGGEMDDSSIKCSSVEQLVHQTI</sequence>
<accession>A0A915IXJ3</accession>
<dbReference type="Proteomes" id="UP000887565">
    <property type="component" value="Unplaced"/>
</dbReference>
<name>A0A915IXJ3_ROMCU</name>
<evidence type="ECO:0000313" key="1">
    <source>
        <dbReference type="Proteomes" id="UP000887565"/>
    </source>
</evidence>
<proteinExistence type="predicted"/>
<dbReference type="AlphaFoldDB" id="A0A915IXJ3"/>
<protein>
    <submittedName>
        <fullName evidence="2">Uncharacterized protein</fullName>
    </submittedName>
</protein>
<reference evidence="2" key="1">
    <citation type="submission" date="2022-11" db="UniProtKB">
        <authorList>
            <consortium name="WormBaseParasite"/>
        </authorList>
    </citation>
    <scope>IDENTIFICATION</scope>
</reference>
<keyword evidence="1" id="KW-1185">Reference proteome</keyword>
<evidence type="ECO:0000313" key="2">
    <source>
        <dbReference type="WBParaSite" id="nRc.2.0.1.t18819-RA"/>
    </source>
</evidence>
<organism evidence="1 2">
    <name type="scientific">Romanomermis culicivorax</name>
    <name type="common">Nematode worm</name>
    <dbReference type="NCBI Taxonomy" id="13658"/>
    <lineage>
        <taxon>Eukaryota</taxon>
        <taxon>Metazoa</taxon>
        <taxon>Ecdysozoa</taxon>
        <taxon>Nematoda</taxon>
        <taxon>Enoplea</taxon>
        <taxon>Dorylaimia</taxon>
        <taxon>Mermithida</taxon>
        <taxon>Mermithoidea</taxon>
        <taxon>Mermithidae</taxon>
        <taxon>Romanomermis</taxon>
    </lineage>
</organism>
<dbReference type="WBParaSite" id="nRc.2.0.1.t18819-RA">
    <property type="protein sequence ID" value="nRc.2.0.1.t18819-RA"/>
    <property type="gene ID" value="nRc.2.0.1.g18819"/>
</dbReference>